<protein>
    <submittedName>
        <fullName evidence="1">Pathogenicity island protein</fullName>
    </submittedName>
</protein>
<reference evidence="1" key="1">
    <citation type="submission" date="2022-07" db="EMBL/GenBank/DDBJ databases">
        <title>Bacterial species isolated from the porcine tonsil microbiota.</title>
        <authorList>
            <person name="Oliveira I.M.F."/>
        </authorList>
    </citation>
    <scope>NUCLEOTIDE SEQUENCE</scope>
    <source>
        <strain evidence="1">8QC2O2</strain>
    </source>
</reference>
<comment type="caution">
    <text evidence="1">The sequence shown here is derived from an EMBL/GenBank/DDBJ whole genome shotgun (WGS) entry which is preliminary data.</text>
</comment>
<evidence type="ECO:0000313" key="1">
    <source>
        <dbReference type="EMBL" id="MCQ9302445.1"/>
    </source>
</evidence>
<evidence type="ECO:0000313" key="2">
    <source>
        <dbReference type="Proteomes" id="UP001204068"/>
    </source>
</evidence>
<dbReference type="RefSeq" id="WP_218696815.1">
    <property type="nucleotide sequence ID" value="NZ_CP077960.1"/>
</dbReference>
<sequence length="131" mass="15239">MKTKQRKQLSKVLKNIDKVINHSEDITLSYNIITETGLNETQVIENAIRLFREKLLNILCELDCESEEFKILDDVTVSFKNVLKDKKELYECSVVNINGEVRHETNRKDQMIGILEWALDRIAGNIEMEAE</sequence>
<dbReference type="Proteomes" id="UP001204068">
    <property type="component" value="Unassembled WGS sequence"/>
</dbReference>
<gene>
    <name evidence="1" type="ORF">NQ032_02280</name>
</gene>
<dbReference type="EMBL" id="JANILD010000001">
    <property type="protein sequence ID" value="MCQ9302445.1"/>
    <property type="molecule type" value="Genomic_DNA"/>
</dbReference>
<accession>A0AAW5LEW7</accession>
<dbReference type="AlphaFoldDB" id="A0AAW5LEW7"/>
<proteinExistence type="predicted"/>
<organism evidence="1 2">
    <name type="scientific">Mammaliicoccus sciuri</name>
    <name type="common">Staphylococcus sciuri</name>
    <dbReference type="NCBI Taxonomy" id="1296"/>
    <lineage>
        <taxon>Bacteria</taxon>
        <taxon>Bacillati</taxon>
        <taxon>Bacillota</taxon>
        <taxon>Bacilli</taxon>
        <taxon>Bacillales</taxon>
        <taxon>Staphylococcaceae</taxon>
        <taxon>Mammaliicoccus</taxon>
    </lineage>
</organism>
<name>A0AAW5LEW7_MAMSC</name>